<organism evidence="1 2">
    <name type="scientific">Halocaridina rubra</name>
    <name type="common">Hawaiian red shrimp</name>
    <dbReference type="NCBI Taxonomy" id="373956"/>
    <lineage>
        <taxon>Eukaryota</taxon>
        <taxon>Metazoa</taxon>
        <taxon>Ecdysozoa</taxon>
        <taxon>Arthropoda</taxon>
        <taxon>Crustacea</taxon>
        <taxon>Multicrustacea</taxon>
        <taxon>Malacostraca</taxon>
        <taxon>Eumalacostraca</taxon>
        <taxon>Eucarida</taxon>
        <taxon>Decapoda</taxon>
        <taxon>Pleocyemata</taxon>
        <taxon>Caridea</taxon>
        <taxon>Atyoidea</taxon>
        <taxon>Atyidae</taxon>
        <taxon>Halocaridina</taxon>
    </lineage>
</organism>
<dbReference type="EMBL" id="JAXCGZ010007569">
    <property type="protein sequence ID" value="KAK7079173.1"/>
    <property type="molecule type" value="Genomic_DNA"/>
</dbReference>
<name>A0AAN8XCX9_HALRR</name>
<evidence type="ECO:0000313" key="1">
    <source>
        <dbReference type="EMBL" id="KAK7079173.1"/>
    </source>
</evidence>
<proteinExistence type="predicted"/>
<accession>A0AAN8XCX9</accession>
<gene>
    <name evidence="1" type="ORF">SK128_001477</name>
</gene>
<keyword evidence="2" id="KW-1185">Reference proteome</keyword>
<sequence length="479" mass="53737">MATEDLWDHDILRPYLEGASKLFPPARIKLEDFNDASHQFSIKFPIDTARVKTHVKQGKNPQTLTNHINSAYPIIHERCIPLLATFIHHKKHHGSTKEKTLYQKIDLASFVNRLLYKRPVTFFHKYDQYLLRDGSTGKGGFERIGSDAETPQLCLDEYLSYDEMKVSALLSVSSESYFINDGSRKNKGLPGEKGTFQEGGVIIGMVGARLKKAGYMEWQDCIVEKTQNIKANGYGSLDGTPLLQHVWSCLWGELLPEWHKHIESSDQFLQIDKNNYFNVEVYKKRMQLSAETFLAEAKSRAVSKDMKAYIHVVGLGLGVWRACHDQDKMFTDAWGEALKVMDTSTIAHVDFSWIGADTCLGTKDGEVFPGTEVVIHFSKRSLHDPVPTGTLLVVNYAWDGNALPGNEYWLGKLCSTGDGAAASSSGVAELHNPYINTNVCGDNLHVAGRWGVLHIGEYAKKSLSRFSQDSHSSKKKKCF</sequence>
<dbReference type="Pfam" id="PF16062">
    <property type="entry name" value="MavL-like"/>
    <property type="match status" value="1"/>
</dbReference>
<evidence type="ECO:0000313" key="2">
    <source>
        <dbReference type="Proteomes" id="UP001381693"/>
    </source>
</evidence>
<comment type="caution">
    <text evidence="1">The sequence shown here is derived from an EMBL/GenBank/DDBJ whole genome shotgun (WGS) entry which is preliminary data.</text>
</comment>
<dbReference type="AlphaFoldDB" id="A0AAN8XCX9"/>
<protein>
    <submittedName>
        <fullName evidence="1">Uncharacterized protein</fullName>
    </submittedName>
</protein>
<dbReference type="Proteomes" id="UP001381693">
    <property type="component" value="Unassembled WGS sequence"/>
</dbReference>
<reference evidence="1 2" key="1">
    <citation type="submission" date="2023-11" db="EMBL/GenBank/DDBJ databases">
        <title>Halocaridina rubra genome assembly.</title>
        <authorList>
            <person name="Smith C."/>
        </authorList>
    </citation>
    <scope>NUCLEOTIDE SEQUENCE [LARGE SCALE GENOMIC DNA]</scope>
    <source>
        <strain evidence="1">EP-1</strain>
        <tissue evidence="1">Whole</tissue>
    </source>
</reference>
<dbReference type="InterPro" id="IPR032063">
    <property type="entry name" value="MavL-like"/>
</dbReference>